<dbReference type="CDD" id="cd01145">
    <property type="entry name" value="TroA_c"/>
    <property type="match status" value="1"/>
</dbReference>
<dbReference type="InterPro" id="IPR050492">
    <property type="entry name" value="Bact_metal-bind_prot9"/>
</dbReference>
<gene>
    <name evidence="1" type="primary">fimA_3</name>
    <name evidence="1" type="ORF">GALL_120130</name>
</gene>
<protein>
    <submittedName>
        <fullName evidence="1">Manganese ABC transporter substrate-binding lipoprotein</fullName>
    </submittedName>
</protein>
<dbReference type="SUPFAM" id="SSF53807">
    <property type="entry name" value="Helical backbone' metal receptor"/>
    <property type="match status" value="1"/>
</dbReference>
<evidence type="ECO:0000313" key="1">
    <source>
        <dbReference type="EMBL" id="OIR05886.1"/>
    </source>
</evidence>
<proteinExistence type="predicted"/>
<accession>A0A1J5T0Z7</accession>
<comment type="caution">
    <text evidence="1">The sequence shown here is derived from an EMBL/GenBank/DDBJ whole genome shotgun (WGS) entry which is preliminary data.</text>
</comment>
<name>A0A1J5T0Z7_9ZZZZ</name>
<dbReference type="EMBL" id="MLJW01000047">
    <property type="protein sequence ID" value="OIR05886.1"/>
    <property type="molecule type" value="Genomic_DNA"/>
</dbReference>
<dbReference type="PANTHER" id="PTHR42953:SF2">
    <property type="entry name" value="ADHESION PROTEIN"/>
    <property type="match status" value="1"/>
</dbReference>
<sequence length="324" mass="35414">MKTKRSVVPAGANPRLSVGHAATGRILGAFFLLLLSGNVHAALNVFACEPEWAALTQQLAGNQANIYTATGPLQDPHQVQARPSLIAKARGAQLTVCTGAELEIGWMPVVLRESTNNNIQPGSIGHFEAAQYVTMLEVPSRLDRADGDVHAAGNPHIQTDARNFLPIAEALSKRLIQLDPANTAYYQQRYAAFDQQWRAAIAKWEKQAAPLRGIPVIVHHKGFPYLNEWLGLKEVAELEPKPGMEPSASWLGKVLNDLQQHPARMVLRAAYQSERPSEWIAERAHIPAVNLPFTVGGTPQATDLFTLFDDTIQRLLAGLKQGTP</sequence>
<dbReference type="PANTHER" id="PTHR42953">
    <property type="entry name" value="HIGH-AFFINITY ZINC UPTAKE SYSTEM PROTEIN ZNUA-RELATED"/>
    <property type="match status" value="1"/>
</dbReference>
<reference evidence="1" key="1">
    <citation type="submission" date="2016-10" db="EMBL/GenBank/DDBJ databases">
        <title>Sequence of Gallionella enrichment culture.</title>
        <authorList>
            <person name="Poehlein A."/>
            <person name="Muehling M."/>
            <person name="Daniel R."/>
        </authorList>
    </citation>
    <scope>NUCLEOTIDE SEQUENCE</scope>
</reference>
<dbReference type="AlphaFoldDB" id="A0A1J5T0Z7"/>
<dbReference type="GO" id="GO:0030001">
    <property type="term" value="P:metal ion transport"/>
    <property type="evidence" value="ECO:0007669"/>
    <property type="project" value="InterPro"/>
</dbReference>
<organism evidence="1">
    <name type="scientific">mine drainage metagenome</name>
    <dbReference type="NCBI Taxonomy" id="410659"/>
    <lineage>
        <taxon>unclassified sequences</taxon>
        <taxon>metagenomes</taxon>
        <taxon>ecological metagenomes</taxon>
    </lineage>
</organism>
<dbReference type="Gene3D" id="3.40.50.1980">
    <property type="entry name" value="Nitrogenase molybdenum iron protein domain"/>
    <property type="match status" value="2"/>
</dbReference>
<dbReference type="InterPro" id="IPR006127">
    <property type="entry name" value="ZnuA-like"/>
</dbReference>
<keyword evidence="1" id="KW-0449">Lipoprotein</keyword>
<dbReference type="GO" id="GO:0046872">
    <property type="term" value="F:metal ion binding"/>
    <property type="evidence" value="ECO:0007669"/>
    <property type="project" value="InterPro"/>
</dbReference>
<dbReference type="Pfam" id="PF01297">
    <property type="entry name" value="ZnuA"/>
    <property type="match status" value="1"/>
</dbReference>